<proteinExistence type="inferred from homology"/>
<dbReference type="Pfam" id="PF02770">
    <property type="entry name" value="Acyl-CoA_dh_M"/>
    <property type="match status" value="1"/>
</dbReference>
<protein>
    <submittedName>
        <fullName evidence="9">Acyl-CoA/acyl-ACP dehydrogenase</fullName>
    </submittedName>
</protein>
<evidence type="ECO:0000259" key="6">
    <source>
        <dbReference type="Pfam" id="PF00441"/>
    </source>
</evidence>
<feature type="domain" description="Acyl-CoA dehydrogenase/oxidase N-terminal" evidence="8">
    <location>
        <begin position="7"/>
        <end position="120"/>
    </location>
</feature>
<dbReference type="InterPro" id="IPR013786">
    <property type="entry name" value="AcylCoA_DH/ox_N"/>
</dbReference>
<evidence type="ECO:0000256" key="5">
    <source>
        <dbReference type="RuleBase" id="RU362125"/>
    </source>
</evidence>
<dbReference type="EMBL" id="CP133772">
    <property type="protein sequence ID" value="WYY00621.1"/>
    <property type="molecule type" value="Genomic_DNA"/>
</dbReference>
<dbReference type="SUPFAM" id="SSF56645">
    <property type="entry name" value="Acyl-CoA dehydrogenase NM domain-like"/>
    <property type="match status" value="1"/>
</dbReference>
<dbReference type="InterPro" id="IPR036250">
    <property type="entry name" value="AcylCo_DH-like_C"/>
</dbReference>
<dbReference type="GeneID" id="95967937"/>
<dbReference type="Pfam" id="PF00441">
    <property type="entry name" value="Acyl-CoA_dh_1"/>
    <property type="match status" value="1"/>
</dbReference>
<feature type="domain" description="Acyl-CoA dehydrogenase/oxidase C-terminal" evidence="6">
    <location>
        <begin position="234"/>
        <end position="389"/>
    </location>
</feature>
<dbReference type="Proteomes" id="UP001451606">
    <property type="component" value="Chromosome"/>
</dbReference>
<dbReference type="InterPro" id="IPR037069">
    <property type="entry name" value="AcylCoA_DH/ox_N_sf"/>
</dbReference>
<sequence length="397" mass="44488">MLDFNFSEDQEILRETAREFAKMVIAKNIPKMMSERRIPAEVFQGLAKMNFLGMNISEEYGGMNADAVTTGIVAEEIARADPTASIPVLFLVDNAWSYLISKYGSEDLKKDLLPKVVKGEAIVGIASTEPNFGSDIGSMTSRAVRNGDAYTLNGEKSYISLVRDIKERTGGYVTVVKTDMQKGTKGVTLFYLPYEEDKFDLTDLHEMGREGSSWGAFKFHDVNLGEKYIIGKENGGFKIIHEGFEFARALIAVISAGSAMKALENGSNYLKTRKAFGSELAKFQGLQFQLADNVARMEAARMMGYKALWTYDQEQRFHRISRFQVSKEVAIAKLISTTWAFDTINDALQWQGAFGYSKDCPEEWALRGIRSFQLAEGSREIMKVIIARETLGKEFIK</sequence>
<evidence type="ECO:0000313" key="10">
    <source>
        <dbReference type="Proteomes" id="UP001451606"/>
    </source>
</evidence>
<evidence type="ECO:0000259" key="7">
    <source>
        <dbReference type="Pfam" id="PF02770"/>
    </source>
</evidence>
<evidence type="ECO:0000256" key="2">
    <source>
        <dbReference type="ARBA" id="ARBA00009347"/>
    </source>
</evidence>
<evidence type="ECO:0000256" key="3">
    <source>
        <dbReference type="ARBA" id="ARBA00022630"/>
    </source>
</evidence>
<accession>A0AAX4NIM8</accession>
<dbReference type="AlphaFoldDB" id="A0AAX4NIM8"/>
<gene>
    <name evidence="9" type="ORF">OXIME_001200</name>
</gene>
<dbReference type="Gene3D" id="1.20.140.10">
    <property type="entry name" value="Butyryl-CoA Dehydrogenase, subunit A, domain 3"/>
    <property type="match status" value="1"/>
</dbReference>
<dbReference type="InterPro" id="IPR009075">
    <property type="entry name" value="AcylCo_DH/oxidase_C"/>
</dbReference>
<dbReference type="Pfam" id="PF02771">
    <property type="entry name" value="Acyl-CoA_dh_N"/>
    <property type="match status" value="1"/>
</dbReference>
<dbReference type="GO" id="GO:0003995">
    <property type="term" value="F:acyl-CoA dehydrogenase activity"/>
    <property type="evidence" value="ECO:0007669"/>
    <property type="project" value="TreeGrafter"/>
</dbReference>
<feature type="domain" description="Acyl-CoA oxidase/dehydrogenase middle" evidence="7">
    <location>
        <begin position="125"/>
        <end position="222"/>
    </location>
</feature>
<organism evidence="9 10">
    <name type="scientific">Oxyplasma meridianum</name>
    <dbReference type="NCBI Taxonomy" id="3073602"/>
    <lineage>
        <taxon>Archaea</taxon>
        <taxon>Methanobacteriati</taxon>
        <taxon>Thermoplasmatota</taxon>
        <taxon>Thermoplasmata</taxon>
        <taxon>Thermoplasmatales</taxon>
        <taxon>Thermoplasmataceae</taxon>
        <taxon>Oxyplasma</taxon>
    </lineage>
</organism>
<keyword evidence="10" id="KW-1185">Reference proteome</keyword>
<reference evidence="9 10" key="1">
    <citation type="submission" date="2023-09" db="EMBL/GenBank/DDBJ databases">
        <authorList>
            <person name="Golyshina O.V."/>
            <person name="Lunev E.A."/>
            <person name="Bargiela R."/>
            <person name="Gaines M.C."/>
            <person name="Daum B."/>
            <person name="Bale N.J."/>
            <person name="Koenen M."/>
            <person name="Sinninghe Damst J.S."/>
            <person name="Yakimov M."/>
            <person name="Golyshin P.N."/>
        </authorList>
    </citation>
    <scope>NUCLEOTIDE SEQUENCE [LARGE SCALE GENOMIC DNA]</scope>
    <source>
        <strain evidence="9 10">M1</strain>
    </source>
</reference>
<dbReference type="InterPro" id="IPR009100">
    <property type="entry name" value="AcylCoA_DH/oxidase_NM_dom_sf"/>
</dbReference>
<evidence type="ECO:0000256" key="4">
    <source>
        <dbReference type="ARBA" id="ARBA00022827"/>
    </source>
</evidence>
<evidence type="ECO:0000259" key="8">
    <source>
        <dbReference type="Pfam" id="PF02771"/>
    </source>
</evidence>
<dbReference type="GO" id="GO:0050660">
    <property type="term" value="F:flavin adenine dinucleotide binding"/>
    <property type="evidence" value="ECO:0007669"/>
    <property type="project" value="InterPro"/>
</dbReference>
<dbReference type="PANTHER" id="PTHR43884:SF37">
    <property type="entry name" value="ACYL-COA DEHYDROGENASE"/>
    <property type="match status" value="1"/>
</dbReference>
<dbReference type="KEGG" id="omr:OXIME_001200"/>
<dbReference type="Gene3D" id="1.10.540.10">
    <property type="entry name" value="Acyl-CoA dehydrogenase/oxidase, N-terminal domain"/>
    <property type="match status" value="1"/>
</dbReference>
<evidence type="ECO:0000256" key="1">
    <source>
        <dbReference type="ARBA" id="ARBA00001974"/>
    </source>
</evidence>
<dbReference type="InterPro" id="IPR006091">
    <property type="entry name" value="Acyl-CoA_Oxase/DH_mid-dom"/>
</dbReference>
<name>A0AAX4NIM8_9ARCH</name>
<dbReference type="Gene3D" id="2.40.110.10">
    <property type="entry name" value="Butyryl-CoA Dehydrogenase, subunit A, domain 2"/>
    <property type="match status" value="1"/>
</dbReference>
<dbReference type="SUPFAM" id="SSF47203">
    <property type="entry name" value="Acyl-CoA dehydrogenase C-terminal domain-like"/>
    <property type="match status" value="1"/>
</dbReference>
<comment type="cofactor">
    <cofactor evidence="1 5">
        <name>FAD</name>
        <dbReference type="ChEBI" id="CHEBI:57692"/>
    </cofactor>
</comment>
<dbReference type="InterPro" id="IPR046373">
    <property type="entry name" value="Acyl-CoA_Oxase/DH_mid-dom_sf"/>
</dbReference>
<evidence type="ECO:0000313" key="9">
    <source>
        <dbReference type="EMBL" id="WYY00621.1"/>
    </source>
</evidence>
<keyword evidence="3 5" id="KW-0285">Flavoprotein</keyword>
<dbReference type="RefSeq" id="WP_393970955.1">
    <property type="nucleotide sequence ID" value="NZ_CP133772.1"/>
</dbReference>
<comment type="similarity">
    <text evidence="2 5">Belongs to the acyl-CoA dehydrogenase family.</text>
</comment>
<keyword evidence="5" id="KW-0560">Oxidoreductase</keyword>
<keyword evidence="4 5" id="KW-0274">FAD</keyword>
<dbReference type="PANTHER" id="PTHR43884">
    <property type="entry name" value="ACYL-COA DEHYDROGENASE"/>
    <property type="match status" value="1"/>
</dbReference>